<accession>F3PQW7</accession>
<feature type="non-terminal residue" evidence="2">
    <location>
        <position position="1"/>
    </location>
</feature>
<feature type="coiled-coil region" evidence="1">
    <location>
        <begin position="15"/>
        <end position="56"/>
    </location>
</feature>
<comment type="caution">
    <text evidence="2">The sequence shown here is derived from an EMBL/GenBank/DDBJ whole genome shotgun (WGS) entry which is preliminary data.</text>
</comment>
<dbReference type="Proteomes" id="UP000003416">
    <property type="component" value="Unassembled WGS sequence"/>
</dbReference>
<gene>
    <name evidence="2" type="ORF">HMPREF9446_01115</name>
</gene>
<reference evidence="2 3" key="1">
    <citation type="submission" date="2011-02" db="EMBL/GenBank/DDBJ databases">
        <authorList>
            <person name="Weinstock G."/>
            <person name="Sodergren E."/>
            <person name="Clifton S."/>
            <person name="Fulton L."/>
            <person name="Fulton B."/>
            <person name="Courtney L."/>
            <person name="Fronick C."/>
            <person name="Harrison M."/>
            <person name="Strong C."/>
            <person name="Farmer C."/>
            <person name="Delahaunty K."/>
            <person name="Markovic C."/>
            <person name="Hall O."/>
            <person name="Minx P."/>
            <person name="Tomlinson C."/>
            <person name="Mitreva M."/>
            <person name="Hou S."/>
            <person name="Chen J."/>
            <person name="Wollam A."/>
            <person name="Pepin K.H."/>
            <person name="Johnson M."/>
            <person name="Bhonagiri V."/>
            <person name="Zhang X."/>
            <person name="Suruliraj S."/>
            <person name="Warren W."/>
            <person name="Chinwalla A."/>
            <person name="Mardis E.R."/>
            <person name="Wilson R.K."/>
        </authorList>
    </citation>
    <scope>NUCLEOTIDE SEQUENCE [LARGE SCALE GENOMIC DNA]</scope>
    <source>
        <strain evidence="2 3">YIT 12057</strain>
    </source>
</reference>
<dbReference type="AlphaFoldDB" id="F3PQW7"/>
<protein>
    <submittedName>
        <fullName evidence="2">Conserved domain protein</fullName>
    </submittedName>
</protein>
<organism evidence="2 3">
    <name type="scientific">Bacteroides fluxus YIT 12057</name>
    <dbReference type="NCBI Taxonomy" id="763034"/>
    <lineage>
        <taxon>Bacteria</taxon>
        <taxon>Pseudomonadati</taxon>
        <taxon>Bacteroidota</taxon>
        <taxon>Bacteroidia</taxon>
        <taxon>Bacteroidales</taxon>
        <taxon>Bacteroidaceae</taxon>
        <taxon>Bacteroides</taxon>
    </lineage>
</organism>
<name>F3PQW7_9BACE</name>
<dbReference type="EMBL" id="AFBN01000019">
    <property type="protein sequence ID" value="EGF58725.1"/>
    <property type="molecule type" value="Genomic_DNA"/>
</dbReference>
<keyword evidence="3" id="KW-1185">Reference proteome</keyword>
<proteinExistence type="predicted"/>
<evidence type="ECO:0000313" key="2">
    <source>
        <dbReference type="EMBL" id="EGF58725.1"/>
    </source>
</evidence>
<dbReference type="HOGENOM" id="CLU_3036693_0_0_10"/>
<keyword evidence="1" id="KW-0175">Coiled coil</keyword>
<evidence type="ECO:0000313" key="3">
    <source>
        <dbReference type="Proteomes" id="UP000003416"/>
    </source>
</evidence>
<evidence type="ECO:0000256" key="1">
    <source>
        <dbReference type="SAM" id="Coils"/>
    </source>
</evidence>
<sequence>YQLKLIPPTGMKDNYSVAGNNADEYEKLIADTEAEIKELEGKIEIQTEIVELAKKRVEAYIAAQK</sequence>